<evidence type="ECO:0000256" key="1">
    <source>
        <dbReference type="ARBA" id="ARBA00022723"/>
    </source>
</evidence>
<name>A0A2P5T134_9GAMM</name>
<dbReference type="RefSeq" id="WP_136130880.1">
    <property type="nucleotide sequence ID" value="NZ_PDKT01000001.1"/>
</dbReference>
<gene>
    <name evidence="3" type="ORF">CRV12_01420</name>
</gene>
<accession>A0A2P5T134</accession>
<dbReference type="GO" id="GO:0046872">
    <property type="term" value="F:metal ion binding"/>
    <property type="evidence" value="ECO:0007669"/>
    <property type="project" value="UniProtKB-KW"/>
</dbReference>
<dbReference type="Gene3D" id="1.20.1440.100">
    <property type="entry name" value="SG protein - dephosphorylation function"/>
    <property type="match status" value="1"/>
</dbReference>
<dbReference type="AlphaFoldDB" id="A0A2P5T134"/>
<keyword evidence="2" id="KW-0472">Membrane</keyword>
<evidence type="ECO:0000313" key="4">
    <source>
        <dbReference type="Proteomes" id="UP000296153"/>
    </source>
</evidence>
<dbReference type="EMBL" id="PDKT01000001">
    <property type="protein sequence ID" value="PPI88270.1"/>
    <property type="molecule type" value="Genomic_DNA"/>
</dbReference>
<evidence type="ECO:0000313" key="3">
    <source>
        <dbReference type="EMBL" id="PPI88270.1"/>
    </source>
</evidence>
<organism evidence="3 4">
    <name type="scientific">Candidatus Pantoea edessiphila</name>
    <dbReference type="NCBI Taxonomy" id="2044610"/>
    <lineage>
        <taxon>Bacteria</taxon>
        <taxon>Pseudomonadati</taxon>
        <taxon>Pseudomonadota</taxon>
        <taxon>Gammaproteobacteria</taxon>
        <taxon>Enterobacterales</taxon>
        <taxon>Erwiniaceae</taxon>
        <taxon>Pantoea</taxon>
    </lineage>
</organism>
<dbReference type="InterPro" id="IPR036412">
    <property type="entry name" value="HAD-like_sf"/>
</dbReference>
<dbReference type="InterPro" id="IPR023214">
    <property type="entry name" value="HAD_sf"/>
</dbReference>
<reference evidence="3 4" key="1">
    <citation type="journal article" date="2018" name="Genome Biol. Evol.">
        <title>Cladogenesis and Genomic Streamlining in Extracellular Endosymbionts of Tropical Stink Bugs.</title>
        <authorList>
            <person name="Otero-Bravo A."/>
            <person name="Goffredi S."/>
            <person name="Sabree Z.L."/>
        </authorList>
    </citation>
    <scope>NUCLEOTIDE SEQUENCE [LARGE SCALE GENOMIC DNA]</scope>
    <source>
        <strain evidence="3 4">SoEE</strain>
    </source>
</reference>
<dbReference type="Pfam" id="PF12710">
    <property type="entry name" value="HAD"/>
    <property type="match status" value="1"/>
</dbReference>
<protein>
    <submittedName>
        <fullName evidence="3">Phosphatidylglycerophosphatase C</fullName>
    </submittedName>
</protein>
<dbReference type="Gene3D" id="3.40.50.1000">
    <property type="entry name" value="HAD superfamily/HAD-like"/>
    <property type="match status" value="1"/>
</dbReference>
<evidence type="ECO:0000256" key="2">
    <source>
        <dbReference type="SAM" id="Phobius"/>
    </source>
</evidence>
<dbReference type="OrthoDB" id="6545830at2"/>
<comment type="caution">
    <text evidence="3">The sequence shown here is derived from an EMBL/GenBank/DDBJ whole genome shotgun (WGS) entry which is preliminary data.</text>
</comment>
<keyword evidence="2" id="KW-1133">Transmembrane helix</keyword>
<dbReference type="InterPro" id="IPR006435">
    <property type="entry name" value="HAD-SF_hydro_IF_YfhB"/>
</dbReference>
<dbReference type="NCBIfam" id="TIGR01545">
    <property type="entry name" value="YfhB_g-proteo"/>
    <property type="match status" value="1"/>
</dbReference>
<proteinExistence type="predicted"/>
<dbReference type="SUPFAM" id="SSF56784">
    <property type="entry name" value="HAD-like"/>
    <property type="match status" value="1"/>
</dbReference>
<dbReference type="Proteomes" id="UP000296153">
    <property type="component" value="Unassembled WGS sequence"/>
</dbReference>
<keyword evidence="1" id="KW-0479">Metal-binding</keyword>
<feature type="transmembrane region" description="Helical" evidence="2">
    <location>
        <begin position="20"/>
        <end position="47"/>
    </location>
</feature>
<keyword evidence="2" id="KW-0812">Transmembrane</keyword>
<sequence>MIFFDLDGTLHKQDIFGSFLLYLIFHYPLNIFLLLPLLPVILIGLIVQGFESRWPISLLLWSITFGRNENSLICIEKNFAKLFKSRMTIFPIVQKKLINYIKSENTDVWIITGSPKSLVEHIYRDFSFFKQIYLIGTVMKRKFGGRILKVRCLGYEKVIQLEKKIGMPLKLYSGYSDSKKDDPLLFFCDYRWRVTSNGTLKKIE</sequence>